<dbReference type="Gene3D" id="3.40.30.120">
    <property type="match status" value="1"/>
</dbReference>
<evidence type="ECO:0000313" key="5">
    <source>
        <dbReference type="EMBL" id="GAA3585687.1"/>
    </source>
</evidence>
<dbReference type="Pfam" id="PF21274">
    <property type="entry name" value="Rng_hyd_C"/>
    <property type="match status" value="1"/>
</dbReference>
<comment type="caution">
    <text evidence="5">The sequence shown here is derived from an EMBL/GenBank/DDBJ whole genome shotgun (WGS) entry which is preliminary data.</text>
</comment>
<evidence type="ECO:0000256" key="1">
    <source>
        <dbReference type="ARBA" id="ARBA00001974"/>
    </source>
</evidence>
<keyword evidence="3" id="KW-0274">FAD</keyword>
<dbReference type="InterPro" id="IPR050641">
    <property type="entry name" value="RIFMO-like"/>
</dbReference>
<accession>A0ABP6YN01</accession>
<keyword evidence="2" id="KW-0285">Flavoprotein</keyword>
<feature type="domain" description="FAD-binding" evidence="4">
    <location>
        <begin position="34"/>
        <end position="368"/>
    </location>
</feature>
<evidence type="ECO:0000256" key="2">
    <source>
        <dbReference type="ARBA" id="ARBA00022630"/>
    </source>
</evidence>
<evidence type="ECO:0000259" key="4">
    <source>
        <dbReference type="Pfam" id="PF01494"/>
    </source>
</evidence>
<evidence type="ECO:0000313" key="6">
    <source>
        <dbReference type="Proteomes" id="UP001500707"/>
    </source>
</evidence>
<dbReference type="Proteomes" id="UP001500707">
    <property type="component" value="Unassembled WGS sequence"/>
</dbReference>
<dbReference type="PANTHER" id="PTHR43004">
    <property type="entry name" value="TRK SYSTEM POTASSIUM UPTAKE PROTEIN"/>
    <property type="match status" value="1"/>
</dbReference>
<keyword evidence="6" id="KW-1185">Reference proteome</keyword>
<dbReference type="InterPro" id="IPR002938">
    <property type="entry name" value="FAD-bd"/>
</dbReference>
<dbReference type="InterPro" id="IPR036188">
    <property type="entry name" value="FAD/NAD-bd_sf"/>
</dbReference>
<dbReference type="Gene3D" id="3.50.50.60">
    <property type="entry name" value="FAD/NAD(P)-binding domain"/>
    <property type="match status" value="1"/>
</dbReference>
<dbReference type="Gene3D" id="3.30.9.10">
    <property type="entry name" value="D-Amino Acid Oxidase, subunit A, domain 2"/>
    <property type="match status" value="1"/>
</dbReference>
<dbReference type="PANTHER" id="PTHR43004:SF19">
    <property type="entry name" value="BINDING MONOOXYGENASE, PUTATIVE (JCVI)-RELATED"/>
    <property type="match status" value="1"/>
</dbReference>
<evidence type="ECO:0000256" key="3">
    <source>
        <dbReference type="ARBA" id="ARBA00022827"/>
    </source>
</evidence>
<reference evidence="6" key="1">
    <citation type="journal article" date="2019" name="Int. J. Syst. Evol. Microbiol.">
        <title>The Global Catalogue of Microorganisms (GCM) 10K type strain sequencing project: providing services to taxonomists for standard genome sequencing and annotation.</title>
        <authorList>
            <consortium name="The Broad Institute Genomics Platform"/>
            <consortium name="The Broad Institute Genome Sequencing Center for Infectious Disease"/>
            <person name="Wu L."/>
            <person name="Ma J."/>
        </authorList>
    </citation>
    <scope>NUCLEOTIDE SEQUENCE [LARGE SCALE GENOMIC DNA]</scope>
    <source>
        <strain evidence="6">JCM 17656</strain>
    </source>
</reference>
<gene>
    <name evidence="5" type="ORF">GCM10022295_78960</name>
</gene>
<dbReference type="Pfam" id="PF01494">
    <property type="entry name" value="FAD_binding_3"/>
    <property type="match status" value="1"/>
</dbReference>
<protein>
    <submittedName>
        <fullName evidence="5">FAD-dependent oxidoreductase</fullName>
    </submittedName>
</protein>
<dbReference type="EMBL" id="BAABCE010000021">
    <property type="protein sequence ID" value="GAA3585687.1"/>
    <property type="molecule type" value="Genomic_DNA"/>
</dbReference>
<proteinExistence type="predicted"/>
<comment type="cofactor">
    <cofactor evidence="1">
        <name>FAD</name>
        <dbReference type="ChEBI" id="CHEBI:57692"/>
    </cofactor>
</comment>
<name>A0ABP6YN01_9ACTN</name>
<organism evidence="5 6">
    <name type="scientific">Streptomyces osmaniensis</name>
    <dbReference type="NCBI Taxonomy" id="593134"/>
    <lineage>
        <taxon>Bacteria</taxon>
        <taxon>Bacillati</taxon>
        <taxon>Actinomycetota</taxon>
        <taxon>Actinomycetes</taxon>
        <taxon>Kitasatosporales</taxon>
        <taxon>Streptomycetaceae</taxon>
        <taxon>Streptomyces</taxon>
    </lineage>
</organism>
<dbReference type="PRINTS" id="PR00420">
    <property type="entry name" value="RNGMNOXGNASE"/>
</dbReference>
<sequence length="544" mass="58747">MGVELRPSPVVAVVRRARMMDPMQPDMPEADAGAEVLIVGGGPVGLTARALLERWGVRTLLVEKHRELSPFPRSRLINVRTMEIFRQLELAERITAAAFAPEYGRIRFRDTLHAPDFASAAMIGVNGPVPESPVTGVVTSQDRLEPTLLGAAASEVRFGAELLDLAEEDGSVVALLADRGSGEHTRVRARYVLAADGANSTVRERLGIGTEGPGAVGRVTTVVFDADLGHWSARQPAGVYLTSQGSFLPLYPEGGWAWFTPTPEDPDGTDWPRLVARSLGAEAKVDILRVQHWAVNAFVAERFRRGRTLLAGDAAHAIPPAGGLGMNLGVADVHNLCWKLAGVLRGWAGPALLDSYEKERRPVAHRTLGQALENAKMMFQVQDVRREQLGAGAAQTPDRIEPPWSEQYFAQLGLVLGVAYRSGAVLTGDGTATMPPETGTTYVPTAEPGHRVPHLWLTDGRSTLDAFGEWFTLLTSAPADWRSPATPPWPLRVEPLPAEHTDQWDLPPQGALLVRPDGHIAARWSDGPPGDGTLHDALTAITTR</sequence>
<dbReference type="SUPFAM" id="SSF51905">
    <property type="entry name" value="FAD/NAD(P)-binding domain"/>
    <property type="match status" value="1"/>
</dbReference>